<dbReference type="Pfam" id="PF13584">
    <property type="entry name" value="BatD"/>
    <property type="match status" value="3"/>
</dbReference>
<dbReference type="Proteomes" id="UP000199373">
    <property type="component" value="Unassembled WGS sequence"/>
</dbReference>
<dbReference type="AlphaFoldDB" id="A0A1I0MCX7"/>
<dbReference type="InterPro" id="IPR011990">
    <property type="entry name" value="TPR-like_helical_dom_sf"/>
</dbReference>
<reference evidence="4 5" key="1">
    <citation type="submission" date="2016-10" db="EMBL/GenBank/DDBJ databases">
        <authorList>
            <person name="de Groot N.N."/>
        </authorList>
    </citation>
    <scope>NUCLEOTIDE SEQUENCE [LARGE SCALE GENOMIC DNA]</scope>
    <source>
        <strain evidence="4 5">TC2-24</strain>
    </source>
</reference>
<dbReference type="SUPFAM" id="SSF48452">
    <property type="entry name" value="TPR-like"/>
    <property type="match status" value="1"/>
</dbReference>
<feature type="region of interest" description="Disordered" evidence="2">
    <location>
        <begin position="133"/>
        <end position="161"/>
    </location>
</feature>
<protein>
    <submittedName>
        <fullName evidence="4">Tetratricopeptide repeat-containing protein</fullName>
    </submittedName>
</protein>
<dbReference type="Gene3D" id="1.25.40.10">
    <property type="entry name" value="Tetratricopeptide repeat domain"/>
    <property type="match status" value="1"/>
</dbReference>
<name>A0A1I0MCX7_9BACT</name>
<organism evidence="4 5">
    <name type="scientific">Prevotella aff. ruminicola Tc2-24</name>
    <dbReference type="NCBI Taxonomy" id="81582"/>
    <lineage>
        <taxon>Bacteria</taxon>
        <taxon>Pseudomonadati</taxon>
        <taxon>Bacteroidota</taxon>
        <taxon>Bacteroidia</taxon>
        <taxon>Bacteroidales</taxon>
        <taxon>Prevotellaceae</taxon>
        <taxon>Prevotella</taxon>
    </lineage>
</organism>
<dbReference type="Pfam" id="PF13432">
    <property type="entry name" value="TPR_16"/>
    <property type="match status" value="1"/>
</dbReference>
<evidence type="ECO:0000313" key="4">
    <source>
        <dbReference type="EMBL" id="SEV85231.1"/>
    </source>
</evidence>
<dbReference type="EMBL" id="FOIQ01000001">
    <property type="protein sequence ID" value="SEV85231.1"/>
    <property type="molecule type" value="Genomic_DNA"/>
</dbReference>
<feature type="transmembrane region" description="Helical" evidence="3">
    <location>
        <begin position="778"/>
        <end position="798"/>
    </location>
</feature>
<evidence type="ECO:0000256" key="1">
    <source>
        <dbReference type="PROSITE-ProRule" id="PRU00339"/>
    </source>
</evidence>
<gene>
    <name evidence="4" type="ORF">SAMN04487850_0479</name>
</gene>
<proteinExistence type="predicted"/>
<accession>A0A1I0MCX7</accession>
<keyword evidence="3" id="KW-0472">Membrane</keyword>
<evidence type="ECO:0000313" key="5">
    <source>
        <dbReference type="Proteomes" id="UP000199373"/>
    </source>
</evidence>
<dbReference type="PROSITE" id="PS50005">
    <property type="entry name" value="TPR"/>
    <property type="match status" value="1"/>
</dbReference>
<feature type="transmembrane region" description="Helical" evidence="3">
    <location>
        <begin position="472"/>
        <end position="490"/>
    </location>
</feature>
<keyword evidence="3" id="KW-1133">Transmembrane helix</keyword>
<dbReference type="PANTHER" id="PTHR40940">
    <property type="entry name" value="PROTEIN BATD-RELATED"/>
    <property type="match status" value="1"/>
</dbReference>
<sequence length="870" mass="97625">MERYINMKVQRWVKWFLPFYLLTFMPFSLLAQTLTGSAPSHVAVGENFRLTYTVNTMNVSEFRAGNIPEELEVLIGPNSSTQSSYQMINGHTSSSSSVTYTYMVVATKAGTFTIPPAVAVVGGKRITSKPLTIRASGSAQGSSSRHQRQSNDDEGGELRDVGSRISGSDLFIKVSANKKRVYEQEPILLTYKVYTLVSLTQLRGDMPDLKSFYTQEVDLPQQKSFSIETVNGRPYRTCTWSQYVMFPQMTGKLEIPSITFEGIVVQQNRNVDPFEAFFNGGSGYVEVKKKIQAPGIDIQVDPLPARPANFSGGVGKFNITAQLNKTETKANDPVSLRIILSGTGNLKLIKQPVVKFPKDFDKYEPKITDKTKLTAHGIEGSMIFDILAVPRHQGKYEIPPVEFTYFDVSTKSYKTIQSDALTLDVAKGSGAASVNDFSGQDVQELNKDIRYIKMGDVRQQGLDRFFFASTGYWISLAVLALIFISLFIVFRQRAIDNANVTKTRGKKANKVATKRLKNAAKLMADDKPGEFYDEVLRALWGYVGDKLNIPVEQLSHDNISQRLTERQVDGNIISQFIGALDECEFERYAPGDPKGNMNKVYEKAMTAIEKIEETMKKKGRRAATMKLLLVVLVIHLPLLAGATTKAEADSAYVRGQYQQAIKDYEELLKQGASADLYYNLGNAYYRTENITRAVLNYERALLFSPGDRDIRFNLQIARSKTIDKIVPESEMFFFTWYRSVVNLMSVDAWACLSLLSLALVIVLLLVYLFSERLWLRKIGFFGGVVLLILFVMGNVFAWQQRQNLMERKGAIVMVPSMAVKSTPAKSGTDLFILHEGTKVLISDRAMKGWKEIRVADGKEGWVESHQIEEI</sequence>
<dbReference type="InterPro" id="IPR019734">
    <property type="entry name" value="TPR_rpt"/>
</dbReference>
<feature type="compositionally biased region" description="Low complexity" evidence="2">
    <location>
        <begin position="134"/>
        <end position="144"/>
    </location>
</feature>
<dbReference type="Gene3D" id="2.30.30.40">
    <property type="entry name" value="SH3 Domains"/>
    <property type="match status" value="1"/>
</dbReference>
<dbReference type="PANTHER" id="PTHR40940:SF2">
    <property type="entry name" value="BATD"/>
    <property type="match status" value="1"/>
</dbReference>
<evidence type="ECO:0000256" key="3">
    <source>
        <dbReference type="SAM" id="Phobius"/>
    </source>
</evidence>
<feature type="repeat" description="TPR" evidence="1">
    <location>
        <begin position="674"/>
        <end position="707"/>
    </location>
</feature>
<feature type="transmembrane region" description="Helical" evidence="3">
    <location>
        <begin position="746"/>
        <end position="769"/>
    </location>
</feature>
<evidence type="ECO:0000256" key="2">
    <source>
        <dbReference type="SAM" id="MobiDB-lite"/>
    </source>
</evidence>
<dbReference type="InterPro" id="IPR025738">
    <property type="entry name" value="BatD"/>
</dbReference>
<feature type="transmembrane region" description="Helical" evidence="3">
    <location>
        <begin position="623"/>
        <end position="642"/>
    </location>
</feature>
<dbReference type="PROSITE" id="PS50293">
    <property type="entry name" value="TPR_REGION"/>
    <property type="match status" value="1"/>
</dbReference>
<feature type="transmembrane region" description="Helical" evidence="3">
    <location>
        <begin position="12"/>
        <end position="31"/>
    </location>
</feature>
<keyword evidence="3" id="KW-0812">Transmembrane</keyword>
<dbReference type="SMART" id="SM00028">
    <property type="entry name" value="TPR"/>
    <property type="match status" value="1"/>
</dbReference>
<keyword evidence="5" id="KW-1185">Reference proteome</keyword>
<keyword evidence="1" id="KW-0802">TPR repeat</keyword>